<evidence type="ECO:0000313" key="2">
    <source>
        <dbReference type="EMBL" id="OZC10299.1"/>
    </source>
</evidence>
<evidence type="ECO:0000256" key="1">
    <source>
        <dbReference type="SAM" id="Phobius"/>
    </source>
</evidence>
<sequence length="110" mass="12154">MSIWLNSFANSSNTSLYNSLTSITKPISFLLPSLFAESPISSLNTNLTAVSERMITAGDYAIIVIMIATIMSEVILLCGFCTSFIDLNQQSFSQQPVDIIADRAEYFERV</sequence>
<dbReference type="EMBL" id="KZ269987">
    <property type="protein sequence ID" value="OZC10299.1"/>
    <property type="molecule type" value="Genomic_DNA"/>
</dbReference>
<gene>
    <name evidence="2" type="ORF">X798_02606</name>
</gene>
<keyword evidence="1" id="KW-0472">Membrane</keyword>
<organism evidence="2 3">
    <name type="scientific">Onchocerca flexuosa</name>
    <dbReference type="NCBI Taxonomy" id="387005"/>
    <lineage>
        <taxon>Eukaryota</taxon>
        <taxon>Metazoa</taxon>
        <taxon>Ecdysozoa</taxon>
        <taxon>Nematoda</taxon>
        <taxon>Chromadorea</taxon>
        <taxon>Rhabditida</taxon>
        <taxon>Spirurina</taxon>
        <taxon>Spiruromorpha</taxon>
        <taxon>Filarioidea</taxon>
        <taxon>Onchocercidae</taxon>
        <taxon>Onchocerca</taxon>
    </lineage>
</organism>
<dbReference type="Proteomes" id="UP000242913">
    <property type="component" value="Unassembled WGS sequence"/>
</dbReference>
<feature type="transmembrane region" description="Helical" evidence="1">
    <location>
        <begin position="60"/>
        <end position="85"/>
    </location>
</feature>
<protein>
    <submittedName>
        <fullName evidence="2">Uncharacterized protein</fullName>
    </submittedName>
</protein>
<dbReference type="AlphaFoldDB" id="A0A238BYM8"/>
<keyword evidence="3" id="KW-1185">Reference proteome</keyword>
<proteinExistence type="predicted"/>
<evidence type="ECO:0000313" key="3">
    <source>
        <dbReference type="Proteomes" id="UP000242913"/>
    </source>
</evidence>
<keyword evidence="1" id="KW-1133">Transmembrane helix</keyword>
<name>A0A238BYM8_9BILA</name>
<reference evidence="2 3" key="1">
    <citation type="submission" date="2015-12" db="EMBL/GenBank/DDBJ databases">
        <title>Draft genome of the nematode, Onchocerca flexuosa.</title>
        <authorList>
            <person name="Mitreva M."/>
        </authorList>
    </citation>
    <scope>NUCLEOTIDE SEQUENCE [LARGE SCALE GENOMIC DNA]</scope>
    <source>
        <strain evidence="2">Red Deer</strain>
    </source>
</reference>
<keyword evidence="1" id="KW-0812">Transmembrane</keyword>
<accession>A0A238BYM8</accession>